<name>A0ABT4Q5N3_9BACL</name>
<feature type="transmembrane region" description="Helical" evidence="8">
    <location>
        <begin position="12"/>
        <end position="33"/>
    </location>
</feature>
<accession>A0ABT4Q5N3</accession>
<keyword evidence="10" id="KW-1185">Reference proteome</keyword>
<evidence type="ECO:0000256" key="5">
    <source>
        <dbReference type="ARBA" id="ARBA00022692"/>
    </source>
</evidence>
<dbReference type="EMBL" id="JAQAGZ010000004">
    <property type="protein sequence ID" value="MCZ8512175.1"/>
    <property type="molecule type" value="Genomic_DNA"/>
</dbReference>
<dbReference type="PANTHER" id="PTHR34975:SF2">
    <property type="entry name" value="SPORE GERMINATION PROTEIN A2"/>
    <property type="match status" value="1"/>
</dbReference>
<feature type="transmembrane region" description="Helical" evidence="8">
    <location>
        <begin position="146"/>
        <end position="163"/>
    </location>
</feature>
<comment type="caution">
    <text evidence="9">The sequence shown here is derived from an EMBL/GenBank/DDBJ whole genome shotgun (WGS) entry which is preliminary data.</text>
</comment>
<keyword evidence="6 8" id="KW-1133">Transmembrane helix</keyword>
<gene>
    <name evidence="9" type="ORF">O9H85_06985</name>
</gene>
<comment type="subcellular location">
    <subcellularLocation>
        <location evidence="1">Membrane</location>
        <topology evidence="1">Multi-pass membrane protein</topology>
    </subcellularLocation>
</comment>
<evidence type="ECO:0000256" key="4">
    <source>
        <dbReference type="ARBA" id="ARBA00022544"/>
    </source>
</evidence>
<evidence type="ECO:0000256" key="1">
    <source>
        <dbReference type="ARBA" id="ARBA00004141"/>
    </source>
</evidence>
<evidence type="ECO:0000256" key="7">
    <source>
        <dbReference type="ARBA" id="ARBA00023136"/>
    </source>
</evidence>
<keyword evidence="5 8" id="KW-0812">Transmembrane</keyword>
<organism evidence="9 10">
    <name type="scientific">Paenibacillus gyeongsangnamensis</name>
    <dbReference type="NCBI Taxonomy" id="3388067"/>
    <lineage>
        <taxon>Bacteria</taxon>
        <taxon>Bacillati</taxon>
        <taxon>Bacillota</taxon>
        <taxon>Bacilli</taxon>
        <taxon>Bacillales</taxon>
        <taxon>Paenibacillaceae</taxon>
        <taxon>Paenibacillus</taxon>
    </lineage>
</organism>
<evidence type="ECO:0000256" key="2">
    <source>
        <dbReference type="ARBA" id="ARBA00007998"/>
    </source>
</evidence>
<reference evidence="9 10" key="1">
    <citation type="submission" date="2022-12" db="EMBL/GenBank/DDBJ databases">
        <title>Draft genome sequence of Paenibacillus sp. dW9.</title>
        <authorList>
            <person name="Choi E.-W."/>
            <person name="Kim D.-U."/>
        </authorList>
    </citation>
    <scope>NUCLEOTIDE SEQUENCE [LARGE SCALE GENOMIC DNA]</scope>
    <source>
        <strain evidence="10">dW9</strain>
    </source>
</reference>
<evidence type="ECO:0000256" key="3">
    <source>
        <dbReference type="ARBA" id="ARBA00022448"/>
    </source>
</evidence>
<feature type="transmembrane region" description="Helical" evidence="8">
    <location>
        <begin position="305"/>
        <end position="324"/>
    </location>
</feature>
<keyword evidence="7 8" id="KW-0472">Membrane</keyword>
<dbReference type="NCBIfam" id="TIGR00912">
    <property type="entry name" value="2A0309"/>
    <property type="match status" value="1"/>
</dbReference>
<feature type="transmembrane region" description="Helical" evidence="8">
    <location>
        <begin position="39"/>
        <end position="63"/>
    </location>
</feature>
<feature type="transmembrane region" description="Helical" evidence="8">
    <location>
        <begin position="84"/>
        <end position="104"/>
    </location>
</feature>
<protein>
    <submittedName>
        <fullName evidence="9">Endospore germination permease</fullName>
    </submittedName>
</protein>
<dbReference type="InterPro" id="IPR004761">
    <property type="entry name" value="Spore_GerAB"/>
</dbReference>
<evidence type="ECO:0000256" key="6">
    <source>
        <dbReference type="ARBA" id="ARBA00022989"/>
    </source>
</evidence>
<evidence type="ECO:0000313" key="9">
    <source>
        <dbReference type="EMBL" id="MCZ8512175.1"/>
    </source>
</evidence>
<feature type="transmembrane region" description="Helical" evidence="8">
    <location>
        <begin position="269"/>
        <end position="293"/>
    </location>
</feature>
<comment type="similarity">
    <text evidence="2">Belongs to the amino acid-polyamine-organocation (APC) superfamily. Spore germination protein (SGP) (TC 2.A.3.9) family.</text>
</comment>
<dbReference type="Proteomes" id="UP001527882">
    <property type="component" value="Unassembled WGS sequence"/>
</dbReference>
<evidence type="ECO:0000256" key="8">
    <source>
        <dbReference type="SAM" id="Phobius"/>
    </source>
</evidence>
<feature type="transmembrane region" description="Helical" evidence="8">
    <location>
        <begin position="336"/>
        <end position="358"/>
    </location>
</feature>
<feature type="transmembrane region" description="Helical" evidence="8">
    <location>
        <begin position="116"/>
        <end position="134"/>
    </location>
</feature>
<feature type="transmembrane region" description="Helical" evidence="8">
    <location>
        <begin position="218"/>
        <end position="249"/>
    </location>
</feature>
<evidence type="ECO:0000313" key="10">
    <source>
        <dbReference type="Proteomes" id="UP001527882"/>
    </source>
</evidence>
<sequence>MSSMKISGKQIFWMIATMEFGMSALLTISPTIVEAKQDAWIAMAVAAVIGIIITFVATKLSLLYPGQTLIEYSQTILGKWLGKLVVIPYLVMWYSVIAIILRQFTDFMVMNLLSRTPLLAVIIPMGLVVTIAASGGPQSLGRLSELVGPISYAMAFSMMFLLFRDLDNTAIFPVFVDTGLAAILKGALPEASFLGESIIIMMLVSFMSKPEQAPSRAIWGVAATSLLLICWIMITLMIFGAALASNMWFPIYDAARMISAMEFMQNLETLGIILWFFSVFIKMSLYLFVAGYGTAQWLGIKKWRYVLWSITFIVIIGAMIPRNIDRSSLDFPKTFWIPFVLPINMIAIPLLLWIVGLVRRRAERANT</sequence>
<dbReference type="RefSeq" id="WP_269880592.1">
    <property type="nucleotide sequence ID" value="NZ_JAQAGZ010000004.1"/>
</dbReference>
<keyword evidence="3" id="KW-0813">Transport</keyword>
<dbReference type="PANTHER" id="PTHR34975">
    <property type="entry name" value="SPORE GERMINATION PROTEIN A2"/>
    <property type="match status" value="1"/>
</dbReference>
<dbReference type="Pfam" id="PF03845">
    <property type="entry name" value="Spore_permease"/>
    <property type="match status" value="1"/>
</dbReference>
<keyword evidence="4" id="KW-0309">Germination</keyword>
<proteinExistence type="inferred from homology"/>